<accession>A0A2A5JU88</accession>
<dbReference type="InterPro" id="IPR009739">
    <property type="entry name" value="LprI-like_N"/>
</dbReference>
<dbReference type="RefSeq" id="WP_099640802.1">
    <property type="nucleotide sequence ID" value="NZ_NKHF01000018.1"/>
</dbReference>
<protein>
    <recommendedName>
        <fullName evidence="2">Lysozyme inhibitor LprI-like N-terminal domain-containing protein</fullName>
    </recommendedName>
</protein>
<proteinExistence type="predicted"/>
<comment type="caution">
    <text evidence="3">The sequence shown here is derived from an EMBL/GenBank/DDBJ whole genome shotgun (WGS) entry which is preliminary data.</text>
</comment>
<gene>
    <name evidence="3" type="ORF">CEX98_03835</name>
</gene>
<evidence type="ECO:0000313" key="3">
    <source>
        <dbReference type="EMBL" id="PCK33043.1"/>
    </source>
</evidence>
<evidence type="ECO:0000256" key="1">
    <source>
        <dbReference type="SAM" id="SignalP"/>
    </source>
</evidence>
<feature type="chain" id="PRO_5012834006" description="Lysozyme inhibitor LprI-like N-terminal domain-containing protein" evidence="1">
    <location>
        <begin position="19"/>
        <end position="134"/>
    </location>
</feature>
<name>A0A2A5JU88_PSEO7</name>
<reference evidence="4" key="1">
    <citation type="journal article" date="2019" name="Genome Announc.">
        <title>Draft Genome Sequence of Pseudoalteromonas piscicida Strain 36Y ROTHPW, an Hypersaline Seawater Isolate from the South Coast of Sonora, Mexico.</title>
        <authorList>
            <person name="Sanchez-Diaz R."/>
            <person name="Molina-Garza Z.J."/>
            <person name="Cruz-Suarez L.E."/>
            <person name="Selvin J."/>
            <person name="Kiran G.S."/>
            <person name="Ibarra-Gamez J.C."/>
            <person name="Gomez-Gil B."/>
            <person name="Galaviz-Silva L."/>
        </authorList>
    </citation>
    <scope>NUCLEOTIDE SEQUENCE [LARGE SCALE GENOMIC DNA]</scope>
    <source>
        <strain evidence="4">36Y_RITHPW</strain>
    </source>
</reference>
<dbReference type="OrthoDB" id="7340239at2"/>
<keyword evidence="1" id="KW-0732">Signal</keyword>
<dbReference type="Proteomes" id="UP000228621">
    <property type="component" value="Unassembled WGS sequence"/>
</dbReference>
<dbReference type="Pfam" id="PF07007">
    <property type="entry name" value="LprI"/>
    <property type="match status" value="1"/>
</dbReference>
<evidence type="ECO:0000313" key="4">
    <source>
        <dbReference type="Proteomes" id="UP000228621"/>
    </source>
</evidence>
<dbReference type="EMBL" id="NKHF01000018">
    <property type="protein sequence ID" value="PCK33043.1"/>
    <property type="molecule type" value="Genomic_DNA"/>
</dbReference>
<dbReference type="AlphaFoldDB" id="A0A2A5JU88"/>
<feature type="signal peptide" evidence="1">
    <location>
        <begin position="1"/>
        <end position="18"/>
    </location>
</feature>
<dbReference type="Gene3D" id="1.20.1270.180">
    <property type="match status" value="1"/>
</dbReference>
<feature type="domain" description="Lysozyme inhibitor LprI-like N-terminal" evidence="2">
    <location>
        <begin position="28"/>
        <end position="115"/>
    </location>
</feature>
<organism evidence="3 4">
    <name type="scientific">Pseudoalteromonas piscicida</name>
    <dbReference type="NCBI Taxonomy" id="43662"/>
    <lineage>
        <taxon>Bacteria</taxon>
        <taxon>Pseudomonadati</taxon>
        <taxon>Pseudomonadota</taxon>
        <taxon>Gammaproteobacteria</taxon>
        <taxon>Alteromonadales</taxon>
        <taxon>Pseudoalteromonadaceae</taxon>
        <taxon>Pseudoalteromonas</taxon>
    </lineage>
</organism>
<evidence type="ECO:0000259" key="2">
    <source>
        <dbReference type="Pfam" id="PF07007"/>
    </source>
</evidence>
<keyword evidence="4" id="KW-1185">Reference proteome</keyword>
<sequence>MRFIVVALLLIISQTALAGGDVCENPISTIDINECAMSELKARTATLEHYYEKSLEHNAFDDQLVEAIKASQSAWQSYLDAHCGAVYTQWREGTIRGVMAIECRKELVKIRTHTLWANFLTYMDSTPPVLPEPE</sequence>